<keyword evidence="5 7" id="KW-0539">Nucleus</keyword>
<dbReference type="GO" id="GO:0006357">
    <property type="term" value="P:regulation of transcription by RNA polymerase II"/>
    <property type="evidence" value="ECO:0007669"/>
    <property type="project" value="InterPro"/>
</dbReference>
<evidence type="ECO:0000259" key="9">
    <source>
        <dbReference type="Pfam" id="PF10513"/>
    </source>
</evidence>
<reference evidence="10" key="1">
    <citation type="submission" date="2016-04" db="EMBL/GenBank/DDBJ databases">
        <authorList>
            <person name="Evans L.H."/>
            <person name="Alamgir A."/>
            <person name="Owens N."/>
            <person name="Weber N.D."/>
            <person name="Virtaneva K."/>
            <person name="Barbian K."/>
            <person name="Babar A."/>
            <person name="Rosenke K."/>
        </authorList>
    </citation>
    <scope>NUCLEOTIDE SEQUENCE [LARGE SCALE GENOMIC DNA]</scope>
    <source>
        <strain evidence="10">CBS 101.48</strain>
    </source>
</reference>
<evidence type="ECO:0000256" key="5">
    <source>
        <dbReference type="ARBA" id="ARBA00023242"/>
    </source>
</evidence>
<dbReference type="InParanoid" id="A0A168RIZ0"/>
<feature type="region of interest" description="Disordered" evidence="8">
    <location>
        <begin position="358"/>
        <end position="391"/>
    </location>
</feature>
<dbReference type="FunCoup" id="A0A168RIZ0">
    <property type="interactions" value="468"/>
</dbReference>
<feature type="region of interest" description="Disordered" evidence="8">
    <location>
        <begin position="423"/>
        <end position="516"/>
    </location>
</feature>
<feature type="compositionally biased region" description="Low complexity" evidence="8">
    <location>
        <begin position="447"/>
        <end position="473"/>
    </location>
</feature>
<evidence type="ECO:0000256" key="6">
    <source>
        <dbReference type="ARBA" id="ARBA00025513"/>
    </source>
</evidence>
<evidence type="ECO:0000256" key="7">
    <source>
        <dbReference type="RuleBase" id="RU361124"/>
    </source>
</evidence>
<comment type="similarity">
    <text evidence="2 7">Belongs to the enhancer of polycomb family.</text>
</comment>
<protein>
    <recommendedName>
        <fullName evidence="7">Enhancer of polycomb-like protein</fullName>
    </recommendedName>
</protein>
<keyword evidence="3 7" id="KW-0805">Transcription regulation</keyword>
<evidence type="ECO:0000256" key="4">
    <source>
        <dbReference type="ARBA" id="ARBA00023163"/>
    </source>
</evidence>
<sequence length="516" mass="59081">MNNGSMVSRFRVKKLSPKHPLPIYKESQLPDLVDPANIIQRAVPQIETGVEKEEEEEHDLQAAISAAQAAVTTGAQVQTYIPTPDASNVIDAKEFAKLYKKKYKEPATLIRFSSTVEDTTGCPYVMDEDDDIYFKKHRSALSLTEDEFEKLMWEFESITNQQLPHLHLDVSHIPEYEDFLLLVPNQSFVHTWSAAPHLYEHWKERRIKRGGKPIIPVLVYEDILKNEIDPYVCFRRRETKPVRKTRRTDQQSLERLRKLRSEMEMARNLLEMVLRREKLRKEGLVLEHSVFEKTCRARECQRCPYQPFAKPLPNLFFRQLSLSSPPINNSNDTSGPRYRKRVGRGGRLFIDRVGFRSRTVPAPSPMGGKTSKLPSNPYTFDHDSESDESDYEVDVMDDIQLQHRARILDETDLRNLITIPFMQPFNNNATTPTGRGSSSRPHDQPQHHQQQQQQRVALQTTNGNTSSPSSNALPSPPISSPRSLKQQIVNNARIAPPQAGFTGNDMYPPTTTTNGK</sequence>
<evidence type="ECO:0000313" key="10">
    <source>
        <dbReference type="EMBL" id="SAM07012.1"/>
    </source>
</evidence>
<keyword evidence="11" id="KW-1185">Reference proteome</keyword>
<keyword evidence="4 7" id="KW-0804">Transcription</keyword>
<gene>
    <name evidence="10" type="primary">ABSGL_12639.1 scaffold 13066</name>
</gene>
<dbReference type="InterPro" id="IPR024943">
    <property type="entry name" value="Enhancer_polycomb"/>
</dbReference>
<dbReference type="AlphaFoldDB" id="A0A168RIZ0"/>
<dbReference type="STRING" id="4829.A0A168RIZ0"/>
<proteinExistence type="inferred from homology"/>
<feature type="compositionally biased region" description="Polar residues" evidence="8">
    <location>
        <begin position="424"/>
        <end position="439"/>
    </location>
</feature>
<name>A0A168RIZ0_ABSGL</name>
<comment type="subcellular location">
    <subcellularLocation>
        <location evidence="1 7">Nucleus</location>
    </subcellularLocation>
</comment>
<dbReference type="GO" id="GO:0035267">
    <property type="term" value="C:NuA4 histone acetyltransferase complex"/>
    <property type="evidence" value="ECO:0007669"/>
    <property type="project" value="InterPro"/>
</dbReference>
<evidence type="ECO:0000256" key="1">
    <source>
        <dbReference type="ARBA" id="ARBA00004123"/>
    </source>
</evidence>
<dbReference type="OrthoDB" id="435275at2759"/>
<evidence type="ECO:0000313" key="11">
    <source>
        <dbReference type="Proteomes" id="UP000078561"/>
    </source>
</evidence>
<evidence type="ECO:0000256" key="2">
    <source>
        <dbReference type="ARBA" id="ARBA00008035"/>
    </source>
</evidence>
<comment type="function">
    <text evidence="6">Component of the NuA4 histone acetyltransferase complex which is involved in transcriptional activation of selected genes principally by acetylation of nucleosomal histone H4 and H2A. The NuA4 complex is also involved in DNA repair. Involved in gene silencing by neighboring heterochromatin, blockage of the silencing spreading along the chromosome, and required for cell cycle progression through G2/M.</text>
</comment>
<dbReference type="OMA" id="MNECESI"/>
<accession>A0A168RIZ0</accession>
<dbReference type="Pfam" id="PF10513">
    <property type="entry name" value="EPL1"/>
    <property type="match status" value="1"/>
</dbReference>
<dbReference type="Proteomes" id="UP000078561">
    <property type="component" value="Unassembled WGS sequence"/>
</dbReference>
<evidence type="ECO:0000256" key="3">
    <source>
        <dbReference type="ARBA" id="ARBA00023015"/>
    </source>
</evidence>
<organism evidence="10">
    <name type="scientific">Absidia glauca</name>
    <name type="common">Pin mould</name>
    <dbReference type="NCBI Taxonomy" id="4829"/>
    <lineage>
        <taxon>Eukaryota</taxon>
        <taxon>Fungi</taxon>
        <taxon>Fungi incertae sedis</taxon>
        <taxon>Mucoromycota</taxon>
        <taxon>Mucoromycotina</taxon>
        <taxon>Mucoromycetes</taxon>
        <taxon>Mucorales</taxon>
        <taxon>Cunninghamellaceae</taxon>
        <taxon>Absidia</taxon>
    </lineage>
</organism>
<dbReference type="GO" id="GO:0005634">
    <property type="term" value="C:nucleus"/>
    <property type="evidence" value="ECO:0007669"/>
    <property type="project" value="UniProtKB-SubCell"/>
</dbReference>
<dbReference type="PANTHER" id="PTHR14898">
    <property type="entry name" value="ENHANCER OF POLYCOMB"/>
    <property type="match status" value="1"/>
</dbReference>
<feature type="domain" description="Enhancer of polycomb-like N-terminal" evidence="9">
    <location>
        <begin position="11"/>
        <end position="157"/>
    </location>
</feature>
<dbReference type="EMBL" id="LT554655">
    <property type="protein sequence ID" value="SAM07012.1"/>
    <property type="molecule type" value="Genomic_DNA"/>
</dbReference>
<dbReference type="InterPro" id="IPR019542">
    <property type="entry name" value="Enhancer_polycomb-like_N"/>
</dbReference>
<evidence type="ECO:0000256" key="8">
    <source>
        <dbReference type="SAM" id="MobiDB-lite"/>
    </source>
</evidence>